<dbReference type="InterPro" id="IPR014016">
    <property type="entry name" value="UvrD-like_ATP-bd"/>
</dbReference>
<evidence type="ECO:0000313" key="19">
    <source>
        <dbReference type="Proteomes" id="UP000249818"/>
    </source>
</evidence>
<evidence type="ECO:0000256" key="12">
    <source>
        <dbReference type="ARBA" id="ARBA00034617"/>
    </source>
</evidence>
<dbReference type="Gene3D" id="1.10.486.10">
    <property type="entry name" value="PCRA, domain 4"/>
    <property type="match status" value="1"/>
</dbReference>
<dbReference type="InterPro" id="IPR038726">
    <property type="entry name" value="PDDEXK_AddAB-type"/>
</dbReference>
<name>A0A2X3KVY1_9BACT</name>
<dbReference type="Gene3D" id="3.40.50.300">
    <property type="entry name" value="P-loop containing nucleotide triphosphate hydrolases"/>
    <property type="match status" value="2"/>
</dbReference>
<dbReference type="InterPro" id="IPR014017">
    <property type="entry name" value="DNA_helicase_UvrD-like_C"/>
</dbReference>
<gene>
    <name evidence="18" type="ORF">BARAN1_0714</name>
</gene>
<dbReference type="PANTHER" id="PTHR11070:SF2">
    <property type="entry name" value="ATP-DEPENDENT DNA HELICASE SRS2"/>
    <property type="match status" value="1"/>
</dbReference>
<evidence type="ECO:0000256" key="15">
    <source>
        <dbReference type="PROSITE-ProRule" id="PRU00560"/>
    </source>
</evidence>
<evidence type="ECO:0000256" key="14">
    <source>
        <dbReference type="ARBA" id="ARBA00048988"/>
    </source>
</evidence>
<dbReference type="SUPFAM" id="SSF52980">
    <property type="entry name" value="Restriction endonuclease-like"/>
    <property type="match status" value="1"/>
</dbReference>
<keyword evidence="10" id="KW-0234">DNA repair</keyword>
<dbReference type="EMBL" id="LS483254">
    <property type="protein sequence ID" value="SQD92738.1"/>
    <property type="molecule type" value="Genomic_DNA"/>
</dbReference>
<keyword evidence="2" id="KW-0540">Nuclease</keyword>
<dbReference type="GO" id="GO:0043138">
    <property type="term" value="F:3'-5' DNA helicase activity"/>
    <property type="evidence" value="ECO:0007669"/>
    <property type="project" value="UniProtKB-EC"/>
</dbReference>
<accession>A0A2X3KVY1</accession>
<proteinExistence type="inferred from homology"/>
<dbReference type="GO" id="GO:0005524">
    <property type="term" value="F:ATP binding"/>
    <property type="evidence" value="ECO:0007669"/>
    <property type="project" value="UniProtKB-UniRule"/>
</dbReference>
<evidence type="ECO:0000256" key="11">
    <source>
        <dbReference type="ARBA" id="ARBA00023235"/>
    </source>
</evidence>
<keyword evidence="6 15" id="KW-0347">Helicase</keyword>
<reference evidence="19" key="1">
    <citation type="submission" date="2018-05" db="EMBL/GenBank/DDBJ databases">
        <authorList>
            <person name="Hao L."/>
        </authorList>
    </citation>
    <scope>NUCLEOTIDE SEQUENCE [LARGE SCALE GENOMIC DNA]</scope>
</reference>
<feature type="domain" description="UvrD-like helicase C-terminal" evidence="17">
    <location>
        <begin position="319"/>
        <end position="603"/>
    </location>
</feature>
<dbReference type="PROSITE" id="PS51198">
    <property type="entry name" value="UVRD_HELICASE_ATP_BIND"/>
    <property type="match status" value="1"/>
</dbReference>
<feature type="domain" description="UvrD-like helicase ATP-binding" evidence="16">
    <location>
        <begin position="8"/>
        <end position="305"/>
    </location>
</feature>
<evidence type="ECO:0000256" key="10">
    <source>
        <dbReference type="ARBA" id="ARBA00023204"/>
    </source>
</evidence>
<evidence type="ECO:0000256" key="6">
    <source>
        <dbReference type="ARBA" id="ARBA00022806"/>
    </source>
</evidence>
<evidence type="ECO:0000256" key="5">
    <source>
        <dbReference type="ARBA" id="ARBA00022801"/>
    </source>
</evidence>
<comment type="catalytic activity">
    <reaction evidence="14">
        <text>ATP + H2O = ADP + phosphate + H(+)</text>
        <dbReference type="Rhea" id="RHEA:13065"/>
        <dbReference type="ChEBI" id="CHEBI:15377"/>
        <dbReference type="ChEBI" id="CHEBI:15378"/>
        <dbReference type="ChEBI" id="CHEBI:30616"/>
        <dbReference type="ChEBI" id="CHEBI:43474"/>
        <dbReference type="ChEBI" id="CHEBI:456216"/>
        <dbReference type="EC" id="5.6.2.4"/>
    </reaction>
</comment>
<dbReference type="GO" id="GO:0005829">
    <property type="term" value="C:cytosol"/>
    <property type="evidence" value="ECO:0007669"/>
    <property type="project" value="TreeGrafter"/>
</dbReference>
<dbReference type="InterPro" id="IPR000212">
    <property type="entry name" value="DNA_helicase_UvrD/REP"/>
</dbReference>
<sequence length="972" mass="108585">MGMADILSGLTEEQRAAVTYRGGPLLVLAGVGTGKTTVITRRIAHLIAEGIVERPSQLLVFTFSHQAAEEMLDRAFDWVRYAALDAWVATYHAVGERILRENAPLAGLPPDFRVLDEWDQRVFLLDHLTELPVRTLRPRALRQPLRFLTPLLSFIGRAKDDAVSPEAYRAWCDGAAASLPSDEADLHRELADCYAAYQELLERDGVMDFGDLIVRTVRLLEGRPGLLAEYHQRFPHVLADEFQDTSRAELRLIELLAGHGNATAVGDDDQAIYGFRGVPWDNLLAFLRAFPLAKVVVLTQNFRSTQGILDAATRLIRANSYRLEALSLRGEIPYSITKELTSIHGPGHPPVHRQFPSVEEEAEFVAREVRKLNAAGVPYREIALLYRNRYRPDPYLRALSEEGIPWTLAGRFRAGMFDQEVIRLMMSFLRTLADPGDSQSLYHLLGSPIYRLGGEDLALLTSRSQREHRPLRQVLAAAVAAGSLSEEGQQAAARALADLAACEDLARGNPAGRVLYAFLMERTGYLQALAQSDDPAAGQAVEHIAEFFERVVHRFEEVARYDRVPWFVRYVDELRELGWNPMVGEAEPGVDAVQVMTFHQAKGMEFVAVFLTGLVEDFFPGRITRPTFVLPRGLRGEDIPEDIAHLEEQRRLFYVGMTRAKRRLYLLSADDYRPPGEAPRKRMAKVSRFVLEALGEQGERSPEAPALLRIRRQGGEPPPPAPGSEGTGPLQLSFRQVDDWLTCPLKYRYVHVLRVPIRLHPIVILGNAVHQAIQAYHLAKVQGRTLPLAELEAVFRHAWRSEGFLSAAHEEEMLRHGAAALAAFHRFEEASGAQPTFVEKFFAFVEGEAKVIGYWDRVDRIGNQALIIDYKTSEVGEEAADHRARESLQLAIYALGYERMFGDRPHEVQLRFLTPEVVVGRATPTDRLADRALAAIRDATAGIRSGAFAAKPSFAACSSCAYRTICPSALPL</sequence>
<dbReference type="InterPro" id="IPR011604">
    <property type="entry name" value="PDDEXK-like_dom_sf"/>
</dbReference>
<dbReference type="Gene3D" id="3.90.320.10">
    <property type="match status" value="1"/>
</dbReference>
<keyword evidence="5 15" id="KW-0378">Hydrolase</keyword>
<dbReference type="Pfam" id="PF00580">
    <property type="entry name" value="UvrD-helicase"/>
    <property type="match status" value="1"/>
</dbReference>
<evidence type="ECO:0000256" key="7">
    <source>
        <dbReference type="ARBA" id="ARBA00022839"/>
    </source>
</evidence>
<comment type="catalytic activity">
    <reaction evidence="12">
        <text>Couples ATP hydrolysis with the unwinding of duplex DNA by translocating in the 3'-5' direction.</text>
        <dbReference type="EC" id="5.6.2.4"/>
    </reaction>
</comment>
<evidence type="ECO:0000313" key="18">
    <source>
        <dbReference type="EMBL" id="SQD92738.1"/>
    </source>
</evidence>
<evidence type="ECO:0000256" key="8">
    <source>
        <dbReference type="ARBA" id="ARBA00022840"/>
    </source>
</evidence>
<dbReference type="InterPro" id="IPR027417">
    <property type="entry name" value="P-loop_NTPase"/>
</dbReference>
<dbReference type="Pfam" id="PF13361">
    <property type="entry name" value="UvrD_C"/>
    <property type="match status" value="2"/>
</dbReference>
<evidence type="ECO:0000256" key="13">
    <source>
        <dbReference type="ARBA" id="ARBA00034808"/>
    </source>
</evidence>
<dbReference type="Gene3D" id="1.10.10.160">
    <property type="match status" value="1"/>
</dbReference>
<organism evidence="18 19">
    <name type="scientific">Candidatus Bipolaricaulis anaerobius</name>
    <dbReference type="NCBI Taxonomy" id="2026885"/>
    <lineage>
        <taxon>Bacteria</taxon>
        <taxon>Candidatus Bipolaricaulota</taxon>
        <taxon>Candidatus Bipolaricaulia</taxon>
        <taxon>Candidatus Bipolaricaulales</taxon>
        <taxon>Candidatus Bipolaricaulaceae</taxon>
        <taxon>Candidatus Bipolaricaulis</taxon>
    </lineage>
</organism>
<dbReference type="KEGG" id="bana:BARAN1_0714"/>
<dbReference type="GO" id="GO:0033202">
    <property type="term" value="C:DNA helicase complex"/>
    <property type="evidence" value="ECO:0007669"/>
    <property type="project" value="TreeGrafter"/>
</dbReference>
<dbReference type="AlphaFoldDB" id="A0A2X3KVY1"/>
<dbReference type="EC" id="5.6.2.4" evidence="13"/>
<evidence type="ECO:0000256" key="9">
    <source>
        <dbReference type="ARBA" id="ARBA00023125"/>
    </source>
</evidence>
<evidence type="ECO:0000256" key="3">
    <source>
        <dbReference type="ARBA" id="ARBA00022741"/>
    </source>
</evidence>
<keyword evidence="8 15" id="KW-0067">ATP-binding</keyword>
<dbReference type="PANTHER" id="PTHR11070">
    <property type="entry name" value="UVRD / RECB / PCRA DNA HELICASE FAMILY MEMBER"/>
    <property type="match status" value="1"/>
</dbReference>
<dbReference type="GO" id="GO:0003677">
    <property type="term" value="F:DNA binding"/>
    <property type="evidence" value="ECO:0007669"/>
    <property type="project" value="UniProtKB-KW"/>
</dbReference>
<dbReference type="Proteomes" id="UP000249818">
    <property type="component" value="Chromosome BARAN1"/>
</dbReference>
<feature type="binding site" evidence="15">
    <location>
        <begin position="29"/>
        <end position="36"/>
    </location>
    <ligand>
        <name>ATP</name>
        <dbReference type="ChEBI" id="CHEBI:30616"/>
    </ligand>
</feature>
<evidence type="ECO:0000259" key="16">
    <source>
        <dbReference type="PROSITE" id="PS51198"/>
    </source>
</evidence>
<evidence type="ECO:0000256" key="1">
    <source>
        <dbReference type="ARBA" id="ARBA00009922"/>
    </source>
</evidence>
<evidence type="ECO:0000256" key="4">
    <source>
        <dbReference type="ARBA" id="ARBA00022763"/>
    </source>
</evidence>
<dbReference type="GO" id="GO:0004527">
    <property type="term" value="F:exonuclease activity"/>
    <property type="evidence" value="ECO:0007669"/>
    <property type="project" value="UniProtKB-KW"/>
</dbReference>
<keyword evidence="4" id="KW-0227">DNA damage</keyword>
<dbReference type="SUPFAM" id="SSF52540">
    <property type="entry name" value="P-loop containing nucleoside triphosphate hydrolases"/>
    <property type="match status" value="1"/>
</dbReference>
<dbReference type="CDD" id="cd17932">
    <property type="entry name" value="DEXQc_UvrD"/>
    <property type="match status" value="1"/>
</dbReference>
<dbReference type="GO" id="GO:0000725">
    <property type="term" value="P:recombinational repair"/>
    <property type="evidence" value="ECO:0007669"/>
    <property type="project" value="TreeGrafter"/>
</dbReference>
<keyword evidence="3 15" id="KW-0547">Nucleotide-binding</keyword>
<dbReference type="InterPro" id="IPR011335">
    <property type="entry name" value="Restrct_endonuc-II-like"/>
</dbReference>
<dbReference type="Pfam" id="PF12705">
    <property type="entry name" value="PDDEXK_1"/>
    <property type="match status" value="1"/>
</dbReference>
<evidence type="ECO:0000259" key="17">
    <source>
        <dbReference type="PROSITE" id="PS51217"/>
    </source>
</evidence>
<keyword evidence="7" id="KW-0269">Exonuclease</keyword>
<dbReference type="PROSITE" id="PS51217">
    <property type="entry name" value="UVRD_HELICASE_CTER"/>
    <property type="match status" value="1"/>
</dbReference>
<evidence type="ECO:0000256" key="2">
    <source>
        <dbReference type="ARBA" id="ARBA00022722"/>
    </source>
</evidence>
<keyword evidence="11" id="KW-0413">Isomerase</keyword>
<protein>
    <recommendedName>
        <fullName evidence="13">DNA 3'-5' helicase</fullName>
        <ecNumber evidence="13">5.6.2.4</ecNumber>
    </recommendedName>
</protein>
<comment type="similarity">
    <text evidence="1">Belongs to the helicase family. UvrD subfamily.</text>
</comment>
<keyword evidence="9" id="KW-0238">DNA-binding</keyword>
<dbReference type="InterPro" id="IPR013986">
    <property type="entry name" value="DExx_box_DNA_helicase_dom_sf"/>
</dbReference>
<keyword evidence="19" id="KW-1185">Reference proteome</keyword>